<evidence type="ECO:0000313" key="2">
    <source>
        <dbReference type="Proteomes" id="UP001165986"/>
    </source>
</evidence>
<organism evidence="1 2">
    <name type="scientific">Komarekiella delphini-convector SJRDD-AB1</name>
    <dbReference type="NCBI Taxonomy" id="2593771"/>
    <lineage>
        <taxon>Bacteria</taxon>
        <taxon>Bacillati</taxon>
        <taxon>Cyanobacteriota</taxon>
        <taxon>Cyanophyceae</taxon>
        <taxon>Nostocales</taxon>
        <taxon>Nostocaceae</taxon>
        <taxon>Komarekiella</taxon>
        <taxon>Komarekiella delphini-convector</taxon>
    </lineage>
</organism>
<dbReference type="EMBL" id="VJXY01000004">
    <property type="protein sequence ID" value="MBD6615425.1"/>
    <property type="molecule type" value="Genomic_DNA"/>
</dbReference>
<evidence type="ECO:0000313" key="1">
    <source>
        <dbReference type="EMBL" id="MBD6615425.1"/>
    </source>
</evidence>
<dbReference type="RefSeq" id="WP_191756660.1">
    <property type="nucleotide sequence ID" value="NZ_VJXY01000004.1"/>
</dbReference>
<proteinExistence type="predicted"/>
<gene>
    <name evidence="1" type="ORF">FNW02_06090</name>
</gene>
<dbReference type="Proteomes" id="UP001165986">
    <property type="component" value="Unassembled WGS sequence"/>
</dbReference>
<reference evidence="1" key="1">
    <citation type="submission" date="2019-07" db="EMBL/GenBank/DDBJ databases">
        <title>Toxilogical consequences of a new and cryptic species of cyanobacteria (Komarekiella delphini-convector) recovered from the epidermis of a bottlenose dolphin and 1500 ft. in the air.</title>
        <authorList>
            <person name="Brown A.O."/>
            <person name="Dvorak P."/>
            <person name="Villanueva C.D."/>
            <person name="Foss A.J."/>
            <person name="Garvey A.D."/>
            <person name="Gibson Q.A."/>
            <person name="Johansen J.R."/>
            <person name="Casamatta D.A."/>
        </authorList>
    </citation>
    <scope>NUCLEOTIDE SEQUENCE</scope>
    <source>
        <strain evidence="1">SJRDD-AB1</strain>
    </source>
</reference>
<protein>
    <submittedName>
        <fullName evidence="1">Uncharacterized protein</fullName>
    </submittedName>
</protein>
<name>A0AA40SUF9_9NOST</name>
<comment type="caution">
    <text evidence="1">The sequence shown here is derived from an EMBL/GenBank/DDBJ whole genome shotgun (WGS) entry which is preliminary data.</text>
</comment>
<accession>A0AA40SUF9</accession>
<dbReference type="AlphaFoldDB" id="A0AA40SUF9"/>
<keyword evidence="2" id="KW-1185">Reference proteome</keyword>
<sequence>MTTNQAKAPAPTATMSGVPRMAAITPVVIPAVFAIPSEFFEVEGTTGVGCETRLGSVVGLLGLEATTRGSNFEQYSGSGVLNQCTIGEQEC</sequence>